<evidence type="ECO:0000313" key="4">
    <source>
        <dbReference type="Proteomes" id="UP001239265"/>
    </source>
</evidence>
<dbReference type="Proteomes" id="UP000324513">
    <property type="component" value="Unassembled WGS sequence"/>
</dbReference>
<dbReference type="EMBL" id="JAUCQJ010000002">
    <property type="protein sequence ID" value="MDQ8748535.1"/>
    <property type="molecule type" value="Genomic_DNA"/>
</dbReference>
<dbReference type="RefSeq" id="WP_065083432.1">
    <property type="nucleotide sequence ID" value="NZ_FLSS01000012.1"/>
</dbReference>
<reference evidence="2 3" key="1">
    <citation type="submission" date="2019-07" db="EMBL/GenBank/DDBJ databases">
        <title>Genomic Encyclopedia of Archaeal and Bacterial Type Strains, Phase II (KMG-II): from individual species to whole genera.</title>
        <authorList>
            <person name="Goeker M."/>
        </authorList>
    </citation>
    <scope>NUCLEOTIDE SEQUENCE [LARGE SCALE GENOMIC DNA]</scope>
    <source>
        <strain evidence="2 3">DSM 14571</strain>
    </source>
</reference>
<organism evidence="1 4">
    <name type="scientific">Elizabethkingia miricola</name>
    <name type="common">Chryseobacterium miricola</name>
    <dbReference type="NCBI Taxonomy" id="172045"/>
    <lineage>
        <taxon>Bacteria</taxon>
        <taxon>Pseudomonadati</taxon>
        <taxon>Bacteroidota</taxon>
        <taxon>Flavobacteriia</taxon>
        <taxon>Flavobacteriales</taxon>
        <taxon>Weeksellaceae</taxon>
        <taxon>Elizabethkingia</taxon>
    </lineage>
</organism>
<proteinExistence type="predicted"/>
<dbReference type="Proteomes" id="UP001239265">
    <property type="component" value="Unassembled WGS sequence"/>
</dbReference>
<dbReference type="AlphaFoldDB" id="A0ABD5B3M2"/>
<evidence type="ECO:0000313" key="2">
    <source>
        <dbReference type="EMBL" id="TYO91843.1"/>
    </source>
</evidence>
<evidence type="ECO:0000313" key="1">
    <source>
        <dbReference type="EMBL" id="MDQ8748535.1"/>
    </source>
</evidence>
<dbReference type="EMBL" id="VNHK01000006">
    <property type="protein sequence ID" value="TYO91843.1"/>
    <property type="molecule type" value="Genomic_DNA"/>
</dbReference>
<evidence type="ECO:0000313" key="3">
    <source>
        <dbReference type="Proteomes" id="UP000324513"/>
    </source>
</evidence>
<gene>
    <name evidence="2" type="ORF">LX74_02091</name>
    <name evidence="1" type="ORF">QT385_07790</name>
</gene>
<sequence>MLVLNSDFITEEFGDRFAYNLNVNFQTKTTIIDFGRYITEDSVPNKKMIFRNIIWQEFSEFDFSNIFNTIEIDRSFAVFYKKKKKYFENMEKYIPEKVLVELMTKDLYFYSFVQTKGLNCFVVTERELEIQIL</sequence>
<name>A0ABD5B3M2_ELIMR</name>
<accession>A0ABD5B3M2</accession>
<keyword evidence="3" id="KW-1185">Reference proteome</keyword>
<comment type="caution">
    <text evidence="1">The sequence shown here is derived from an EMBL/GenBank/DDBJ whole genome shotgun (WGS) entry which is preliminary data.</text>
</comment>
<reference evidence="1 4" key="2">
    <citation type="submission" date="2023-06" db="EMBL/GenBank/DDBJ databases">
        <title>Nosocomial Elizabethkingia miricola genome.</title>
        <authorList>
            <person name="Morgado S."/>
            <person name="Fonseca E."/>
            <person name="Freitas F."/>
            <person name="Vicente A.C."/>
        </authorList>
    </citation>
    <scope>NUCLEOTIDE SEQUENCE [LARGE SCALE GENOMIC DNA]</scope>
    <source>
        <strain evidence="1 4">EM15</strain>
    </source>
</reference>
<protein>
    <submittedName>
        <fullName evidence="1">Uncharacterized protein</fullName>
    </submittedName>
</protein>